<sequence length="94" mass="10654">MVFSAHRVFILLICIGFLVVQPDKVSGMRRKDLAPIQGQEVRGALAQNRRILKDVAMEGMNTEKKSAHVNKKFDPNESSKRRVRKGSDPIHNRS</sequence>
<feature type="chain" id="PRO_5024291197" description="CLAVATA3/ESR-like protein" evidence="2">
    <location>
        <begin position="23"/>
        <end position="94"/>
    </location>
</feature>
<evidence type="ECO:0000313" key="3">
    <source>
        <dbReference type="EMBL" id="KAE8023259.1"/>
    </source>
</evidence>
<dbReference type="AlphaFoldDB" id="A0A5N6R0E6"/>
<dbReference type="PANTHER" id="PTHR36726:SF4">
    <property type="entry name" value="CLAVATA3_ESR (CLE)-RELATED PROTEIN 45"/>
    <property type="match status" value="1"/>
</dbReference>
<keyword evidence="2" id="KW-0732">Signal</keyword>
<dbReference type="OrthoDB" id="683168at2759"/>
<dbReference type="PANTHER" id="PTHR36726">
    <property type="entry name" value="CLAVATA3/ESR (CLE)-RELATED PROTEIN 45"/>
    <property type="match status" value="1"/>
</dbReference>
<protein>
    <recommendedName>
        <fullName evidence="5">CLAVATA3/ESR-like protein</fullName>
    </recommendedName>
</protein>
<dbReference type="InterPro" id="IPR038821">
    <property type="entry name" value="CLE45-like"/>
</dbReference>
<organism evidence="3 4">
    <name type="scientific">Carpinus fangiana</name>
    <dbReference type="NCBI Taxonomy" id="176857"/>
    <lineage>
        <taxon>Eukaryota</taxon>
        <taxon>Viridiplantae</taxon>
        <taxon>Streptophyta</taxon>
        <taxon>Embryophyta</taxon>
        <taxon>Tracheophyta</taxon>
        <taxon>Spermatophyta</taxon>
        <taxon>Magnoliopsida</taxon>
        <taxon>eudicotyledons</taxon>
        <taxon>Gunneridae</taxon>
        <taxon>Pentapetalae</taxon>
        <taxon>rosids</taxon>
        <taxon>fabids</taxon>
        <taxon>Fagales</taxon>
        <taxon>Betulaceae</taxon>
        <taxon>Carpinus</taxon>
    </lineage>
</organism>
<dbReference type="Proteomes" id="UP000327013">
    <property type="component" value="Chromosome 3"/>
</dbReference>
<gene>
    <name evidence="3" type="ORF">FH972_008979</name>
</gene>
<accession>A0A5N6R0E6</accession>
<proteinExistence type="predicted"/>
<feature type="signal peptide" evidence="2">
    <location>
        <begin position="1"/>
        <end position="22"/>
    </location>
</feature>
<feature type="region of interest" description="Disordered" evidence="1">
    <location>
        <begin position="59"/>
        <end position="94"/>
    </location>
</feature>
<keyword evidence="4" id="KW-1185">Reference proteome</keyword>
<name>A0A5N6R0E6_9ROSI</name>
<evidence type="ECO:0000256" key="2">
    <source>
        <dbReference type="SAM" id="SignalP"/>
    </source>
</evidence>
<evidence type="ECO:0008006" key="5">
    <source>
        <dbReference type="Google" id="ProtNLM"/>
    </source>
</evidence>
<reference evidence="3 4" key="1">
    <citation type="submission" date="2019-06" db="EMBL/GenBank/DDBJ databases">
        <title>A chromosomal-level reference genome of Carpinus fangiana (Coryloideae, Betulaceae).</title>
        <authorList>
            <person name="Yang X."/>
            <person name="Wang Z."/>
            <person name="Zhang L."/>
            <person name="Hao G."/>
            <person name="Liu J."/>
            <person name="Yang Y."/>
        </authorList>
    </citation>
    <scope>NUCLEOTIDE SEQUENCE [LARGE SCALE GENOMIC DNA]</scope>
    <source>
        <strain evidence="3">Cfa_2016G</strain>
        <tissue evidence="3">Leaf</tissue>
    </source>
</reference>
<evidence type="ECO:0000313" key="4">
    <source>
        <dbReference type="Proteomes" id="UP000327013"/>
    </source>
</evidence>
<evidence type="ECO:0000256" key="1">
    <source>
        <dbReference type="SAM" id="MobiDB-lite"/>
    </source>
</evidence>
<dbReference type="EMBL" id="CM017323">
    <property type="protein sequence ID" value="KAE8023259.1"/>
    <property type="molecule type" value="Genomic_DNA"/>
</dbReference>